<sequence length="98" mass="10018">MQDRLVEGLRGSRDDQEGQQHVEHAGPESEPRGEAPAGSGAAGSAAAHTRSGAHPATLRITTIDPCCNGVTPQHTAFAESALGDGRSTAGAGPLHWRA</sequence>
<proteinExistence type="predicted"/>
<evidence type="ECO:0000313" key="3">
    <source>
        <dbReference type="Proteomes" id="UP001501468"/>
    </source>
</evidence>
<gene>
    <name evidence="2" type="ORF">GCM10022399_32850</name>
</gene>
<protein>
    <submittedName>
        <fullName evidence="2">Uncharacterized protein</fullName>
    </submittedName>
</protein>
<comment type="caution">
    <text evidence="2">The sequence shown here is derived from an EMBL/GenBank/DDBJ whole genome shotgun (WGS) entry which is preliminary data.</text>
</comment>
<evidence type="ECO:0000256" key="1">
    <source>
        <dbReference type="SAM" id="MobiDB-lite"/>
    </source>
</evidence>
<dbReference type="EMBL" id="BAABDC010000005">
    <property type="protein sequence ID" value="GAA3713565.1"/>
    <property type="molecule type" value="Genomic_DNA"/>
</dbReference>
<name>A0ABP7E2X1_9MICO</name>
<accession>A0ABP7E2X1</accession>
<feature type="region of interest" description="Disordered" evidence="1">
    <location>
        <begin position="79"/>
        <end position="98"/>
    </location>
</feature>
<reference evidence="3" key="1">
    <citation type="journal article" date="2019" name="Int. J. Syst. Evol. Microbiol.">
        <title>The Global Catalogue of Microorganisms (GCM) 10K type strain sequencing project: providing services to taxonomists for standard genome sequencing and annotation.</title>
        <authorList>
            <consortium name="The Broad Institute Genomics Platform"/>
            <consortium name="The Broad Institute Genome Sequencing Center for Infectious Disease"/>
            <person name="Wu L."/>
            <person name="Ma J."/>
        </authorList>
    </citation>
    <scope>NUCLEOTIDE SEQUENCE [LARGE SCALE GENOMIC DNA]</scope>
    <source>
        <strain evidence="3">JCM 17125</strain>
    </source>
</reference>
<evidence type="ECO:0000313" key="2">
    <source>
        <dbReference type="EMBL" id="GAA3713565.1"/>
    </source>
</evidence>
<organism evidence="2 3">
    <name type="scientific">Terrabacter ginsenosidimutans</name>
    <dbReference type="NCBI Taxonomy" id="490575"/>
    <lineage>
        <taxon>Bacteria</taxon>
        <taxon>Bacillati</taxon>
        <taxon>Actinomycetota</taxon>
        <taxon>Actinomycetes</taxon>
        <taxon>Micrococcales</taxon>
        <taxon>Intrasporangiaceae</taxon>
        <taxon>Terrabacter</taxon>
    </lineage>
</organism>
<keyword evidence="3" id="KW-1185">Reference proteome</keyword>
<dbReference type="Proteomes" id="UP001501468">
    <property type="component" value="Unassembled WGS sequence"/>
</dbReference>
<feature type="compositionally biased region" description="Low complexity" evidence="1">
    <location>
        <begin position="34"/>
        <end position="54"/>
    </location>
</feature>
<feature type="compositionally biased region" description="Basic and acidic residues" evidence="1">
    <location>
        <begin position="1"/>
        <end position="33"/>
    </location>
</feature>
<feature type="region of interest" description="Disordered" evidence="1">
    <location>
        <begin position="1"/>
        <end position="56"/>
    </location>
</feature>